<dbReference type="STRING" id="490899.DKAM_0750"/>
<dbReference type="PANTHER" id="PTHR43046">
    <property type="entry name" value="GDP-MANNOSE MANNOSYL HYDROLASE"/>
    <property type="match status" value="1"/>
</dbReference>
<name>B8D4P5_DESA1</name>
<dbReference type="InterPro" id="IPR000086">
    <property type="entry name" value="NUDIX_hydrolase_dom"/>
</dbReference>
<reference evidence="4 5" key="1">
    <citation type="journal article" date="2009" name="J. Bacteriol.">
        <title>Complete genome sequence of the anaerobic, protein-degrading hyperthermophilic crenarchaeon Desulfurococcus kamchatkensis.</title>
        <authorList>
            <person name="Ravin N.V."/>
            <person name="Mardanov A.V."/>
            <person name="Beletsky A.V."/>
            <person name="Kublanov I.V."/>
            <person name="Kolganova T.V."/>
            <person name="Lebedinsky A.V."/>
            <person name="Chernyh N.A."/>
            <person name="Bonch-Osmolovskaya E.A."/>
            <person name="Skryabin K.G."/>
        </authorList>
    </citation>
    <scope>NUCLEOTIDE SEQUENCE [LARGE SCALE GENOMIC DNA]</scope>
    <source>
        <strain evidence="5">DSM 18924 / JCM 16383 / VKM B-2413 / 1221n</strain>
    </source>
</reference>
<dbReference type="SUPFAM" id="SSF55811">
    <property type="entry name" value="Nudix"/>
    <property type="match status" value="1"/>
</dbReference>
<dbReference type="PANTHER" id="PTHR43046:SF14">
    <property type="entry name" value="MUTT_NUDIX FAMILY PROTEIN"/>
    <property type="match status" value="1"/>
</dbReference>
<accession>B8D4P5</accession>
<dbReference type="CDD" id="cd04673">
    <property type="entry name" value="NUDIX_ADPRase"/>
    <property type="match status" value="1"/>
</dbReference>
<dbReference type="GO" id="GO:0016787">
    <property type="term" value="F:hydrolase activity"/>
    <property type="evidence" value="ECO:0007669"/>
    <property type="project" value="UniProtKB-KW"/>
</dbReference>
<dbReference type="Gene3D" id="3.90.79.10">
    <property type="entry name" value="Nucleoside Triphosphate Pyrophosphohydrolase"/>
    <property type="match status" value="1"/>
</dbReference>
<proteinExistence type="predicted"/>
<dbReference type="InterPro" id="IPR020476">
    <property type="entry name" value="Nudix_hydrolase"/>
</dbReference>
<comment type="cofactor">
    <cofactor evidence="1">
        <name>Mg(2+)</name>
        <dbReference type="ChEBI" id="CHEBI:18420"/>
    </cofactor>
</comment>
<sequence length="168" mass="18627">MRREYPGFAIGAVGAVLIRDNRILLVKRGSPPARGKWSLPGGIVEPGEKISDAARRELKEETGLDAEPVGVIWILNNIVLDNSRRVKYHYIIVDVLFNPESVKSEARPGSDAVDVKWFSLEEVLESGEVSRTVSRLVGYIVKKGLNYIPIEGIDNIVVEIGDNIYQSI</sequence>
<dbReference type="eggNOG" id="arCOG01075">
    <property type="taxonomic scope" value="Archaea"/>
</dbReference>
<keyword evidence="2" id="KW-0378">Hydrolase</keyword>
<dbReference type="PROSITE" id="PS51462">
    <property type="entry name" value="NUDIX"/>
    <property type="match status" value="1"/>
</dbReference>
<dbReference type="InterPro" id="IPR015797">
    <property type="entry name" value="NUDIX_hydrolase-like_dom_sf"/>
</dbReference>
<dbReference type="HOGENOM" id="CLU_037162_20_5_2"/>
<dbReference type="InterPro" id="IPR020084">
    <property type="entry name" value="NUDIX_hydrolase_CS"/>
</dbReference>
<protein>
    <submittedName>
        <fullName evidence="4">ADP-ribose pyrophosphatase</fullName>
    </submittedName>
</protein>
<evidence type="ECO:0000313" key="5">
    <source>
        <dbReference type="Proteomes" id="UP000006903"/>
    </source>
</evidence>
<evidence type="ECO:0000259" key="3">
    <source>
        <dbReference type="PROSITE" id="PS51462"/>
    </source>
</evidence>
<dbReference type="PROSITE" id="PS00893">
    <property type="entry name" value="NUDIX_BOX"/>
    <property type="match status" value="1"/>
</dbReference>
<dbReference type="GeneID" id="7171589"/>
<dbReference type="RefSeq" id="WP_012608417.1">
    <property type="nucleotide sequence ID" value="NC_011766.1"/>
</dbReference>
<evidence type="ECO:0000256" key="1">
    <source>
        <dbReference type="ARBA" id="ARBA00001946"/>
    </source>
</evidence>
<dbReference type="KEGG" id="dka:DKAM_0750"/>
<dbReference type="Proteomes" id="UP000006903">
    <property type="component" value="Chromosome"/>
</dbReference>
<dbReference type="Pfam" id="PF00293">
    <property type="entry name" value="NUDIX"/>
    <property type="match status" value="1"/>
</dbReference>
<dbReference type="PRINTS" id="PR00502">
    <property type="entry name" value="NUDIXFAMILY"/>
</dbReference>
<feature type="domain" description="Nudix hydrolase" evidence="3">
    <location>
        <begin position="8"/>
        <end position="141"/>
    </location>
</feature>
<evidence type="ECO:0000313" key="4">
    <source>
        <dbReference type="EMBL" id="ACL11076.1"/>
    </source>
</evidence>
<dbReference type="EMBL" id="CP001140">
    <property type="protein sequence ID" value="ACL11076.1"/>
    <property type="molecule type" value="Genomic_DNA"/>
</dbReference>
<organism evidence="4 5">
    <name type="scientific">Desulfurococcus amylolyticus (strain DSM 18924 / JCM 16383 / VKM B-2413 / 1221n)</name>
    <name type="common">Desulfurococcus kamchatkensis</name>
    <dbReference type="NCBI Taxonomy" id="490899"/>
    <lineage>
        <taxon>Archaea</taxon>
        <taxon>Thermoproteota</taxon>
        <taxon>Thermoprotei</taxon>
        <taxon>Desulfurococcales</taxon>
        <taxon>Desulfurococcaceae</taxon>
        <taxon>Desulfurococcus</taxon>
    </lineage>
</organism>
<evidence type="ECO:0000256" key="2">
    <source>
        <dbReference type="ARBA" id="ARBA00022801"/>
    </source>
</evidence>
<dbReference type="AlphaFoldDB" id="B8D4P5"/>
<gene>
    <name evidence="4" type="ordered locus">DKAM_0750</name>
</gene>